<dbReference type="AlphaFoldDB" id="A0A7J9HX95"/>
<evidence type="ECO:0000256" key="1">
    <source>
        <dbReference type="SAM" id="MobiDB-lite"/>
    </source>
</evidence>
<keyword evidence="3" id="KW-1185">Reference proteome</keyword>
<name>A0A7J9HX95_9ROSI</name>
<comment type="caution">
    <text evidence="2">The sequence shown here is derived from an EMBL/GenBank/DDBJ whole genome shotgun (WGS) entry which is preliminary data.</text>
</comment>
<sequence>MFEGNDLDVERSRRTCCAHGNPWEGQKASSSRDMLSALECRVANLGSSMRDVRKPLKIVKGRTDEWSLLSSLDKFEFSKPKEKSNGGGYHKEDGNSNGSNGKNGGKGKPHNGNWKPNNNPKGLVKCFICDGPHMVMDCTKKSTLSAIEGDDEPDKAKMRLGSMCILSKPRMSKRMKKS</sequence>
<feature type="compositionally biased region" description="Basic and acidic residues" evidence="1">
    <location>
        <begin position="78"/>
        <end position="94"/>
    </location>
</feature>
<dbReference type="EMBL" id="JABFAD010000012">
    <property type="protein sequence ID" value="MBA0814482.1"/>
    <property type="molecule type" value="Genomic_DNA"/>
</dbReference>
<dbReference type="Proteomes" id="UP000593560">
    <property type="component" value="Unassembled WGS sequence"/>
</dbReference>
<dbReference type="OrthoDB" id="994996at2759"/>
<proteinExistence type="predicted"/>
<protein>
    <submittedName>
        <fullName evidence="2">Uncharacterized protein</fullName>
    </submittedName>
</protein>
<evidence type="ECO:0000313" key="2">
    <source>
        <dbReference type="EMBL" id="MBA0814482.1"/>
    </source>
</evidence>
<evidence type="ECO:0000313" key="3">
    <source>
        <dbReference type="Proteomes" id="UP000593560"/>
    </source>
</evidence>
<gene>
    <name evidence="2" type="ORF">Gohar_020312</name>
</gene>
<organism evidence="2 3">
    <name type="scientific">Gossypium harknessii</name>
    <dbReference type="NCBI Taxonomy" id="34285"/>
    <lineage>
        <taxon>Eukaryota</taxon>
        <taxon>Viridiplantae</taxon>
        <taxon>Streptophyta</taxon>
        <taxon>Embryophyta</taxon>
        <taxon>Tracheophyta</taxon>
        <taxon>Spermatophyta</taxon>
        <taxon>Magnoliopsida</taxon>
        <taxon>eudicotyledons</taxon>
        <taxon>Gunneridae</taxon>
        <taxon>Pentapetalae</taxon>
        <taxon>rosids</taxon>
        <taxon>malvids</taxon>
        <taxon>Malvales</taxon>
        <taxon>Malvaceae</taxon>
        <taxon>Malvoideae</taxon>
        <taxon>Gossypium</taxon>
    </lineage>
</organism>
<feature type="region of interest" description="Disordered" evidence="1">
    <location>
        <begin position="78"/>
        <end position="117"/>
    </location>
</feature>
<accession>A0A7J9HX95</accession>
<reference evidence="2 3" key="1">
    <citation type="journal article" date="2019" name="Genome Biol. Evol.">
        <title>Insights into the evolution of the New World diploid cottons (Gossypium, subgenus Houzingenia) based on genome sequencing.</title>
        <authorList>
            <person name="Grover C.E."/>
            <person name="Arick M.A. 2nd"/>
            <person name="Thrash A."/>
            <person name="Conover J.L."/>
            <person name="Sanders W.S."/>
            <person name="Peterson D.G."/>
            <person name="Frelichowski J.E."/>
            <person name="Scheffler J.A."/>
            <person name="Scheffler B.E."/>
            <person name="Wendel J.F."/>
        </authorList>
    </citation>
    <scope>NUCLEOTIDE SEQUENCE [LARGE SCALE GENOMIC DNA]</scope>
    <source>
        <strain evidence="2">0</strain>
        <tissue evidence="2">Leaf</tissue>
    </source>
</reference>